<evidence type="ECO:0000256" key="1">
    <source>
        <dbReference type="ARBA" id="ARBA00004123"/>
    </source>
</evidence>
<dbReference type="RefSeq" id="XP_057401368.1">
    <property type="nucleotide sequence ID" value="XM_057545385.1"/>
</dbReference>
<dbReference type="InterPro" id="IPR017441">
    <property type="entry name" value="Protein_kinase_ATP_BS"/>
</dbReference>
<dbReference type="InterPro" id="IPR000719">
    <property type="entry name" value="Prot_kinase_dom"/>
</dbReference>
<evidence type="ECO:0000256" key="15">
    <source>
        <dbReference type="ARBA" id="ARBA00023242"/>
    </source>
</evidence>
<evidence type="ECO:0000256" key="8">
    <source>
        <dbReference type="ARBA" id="ARBA00022553"/>
    </source>
</evidence>
<evidence type="ECO:0000256" key="16">
    <source>
        <dbReference type="ARBA" id="ARBA00029433"/>
    </source>
</evidence>
<dbReference type="InterPro" id="IPR055175">
    <property type="entry name" value="ACK/TNK-like_SAM"/>
</dbReference>
<keyword evidence="23" id="KW-1185">Reference proteome</keyword>
<feature type="region of interest" description="Disordered" evidence="20">
    <location>
        <begin position="792"/>
        <end position="815"/>
    </location>
</feature>
<dbReference type="Gene3D" id="4.10.680.10">
    <property type="entry name" value="Cdc42-like binding domain"/>
    <property type="match status" value="1"/>
</dbReference>
<dbReference type="SUPFAM" id="SSF50044">
    <property type="entry name" value="SH3-domain"/>
    <property type="match status" value="1"/>
</dbReference>
<dbReference type="PANTHER" id="PTHR14254">
    <property type="entry name" value="GENE 33 POLYPEPTIDE"/>
    <property type="match status" value="1"/>
</dbReference>
<dbReference type="InterPro" id="IPR011009">
    <property type="entry name" value="Kinase-like_dom_sf"/>
</dbReference>
<dbReference type="InterPro" id="IPR008266">
    <property type="entry name" value="Tyr_kinase_AS"/>
</dbReference>
<evidence type="ECO:0000256" key="11">
    <source>
        <dbReference type="ARBA" id="ARBA00022777"/>
    </source>
</evidence>
<evidence type="ECO:0000256" key="12">
    <source>
        <dbReference type="ARBA" id="ARBA00022840"/>
    </source>
</evidence>
<evidence type="ECO:0000256" key="2">
    <source>
        <dbReference type="ARBA" id="ARBA00004236"/>
    </source>
</evidence>
<dbReference type="GO" id="GO:0016301">
    <property type="term" value="F:kinase activity"/>
    <property type="evidence" value="ECO:0007669"/>
    <property type="project" value="UniProtKB-KW"/>
</dbReference>
<dbReference type="Pfam" id="PF09027">
    <property type="entry name" value="GTPase_binding"/>
    <property type="match status" value="1"/>
</dbReference>
<dbReference type="InterPro" id="IPR001452">
    <property type="entry name" value="SH3_domain"/>
</dbReference>
<feature type="domain" description="Protein kinase" evidence="22">
    <location>
        <begin position="169"/>
        <end position="428"/>
    </location>
</feature>
<evidence type="ECO:0000256" key="14">
    <source>
        <dbReference type="ARBA" id="ARBA00023137"/>
    </source>
</evidence>
<protein>
    <recommendedName>
        <fullName evidence="4">non-specific protein-tyrosine kinase</fullName>
        <ecNumber evidence="4">2.7.10.2</ecNumber>
    </recommendedName>
</protein>
<feature type="compositionally biased region" description="Polar residues" evidence="20">
    <location>
        <begin position="136"/>
        <end position="147"/>
    </location>
</feature>
<proteinExistence type="predicted"/>
<dbReference type="InterPro" id="IPR037085">
    <property type="entry name" value="Cdc42-bd-like_dom_sf"/>
</dbReference>
<keyword evidence="13" id="KW-0472">Membrane</keyword>
<feature type="binding site" evidence="19">
    <location>
        <position position="201"/>
    </location>
    <ligand>
        <name>ATP</name>
        <dbReference type="ChEBI" id="CHEBI:30616"/>
    </ligand>
</feature>
<keyword evidence="9" id="KW-0808">Transferase</keyword>
<dbReference type="SMART" id="SM00326">
    <property type="entry name" value="SH3"/>
    <property type="match status" value="1"/>
</dbReference>
<dbReference type="PROSITE" id="PS50002">
    <property type="entry name" value="SH3"/>
    <property type="match status" value="1"/>
</dbReference>
<dbReference type="CDD" id="cd14328">
    <property type="entry name" value="UBA_TNK1"/>
    <property type="match status" value="1"/>
</dbReference>
<evidence type="ECO:0000256" key="5">
    <source>
        <dbReference type="ARBA" id="ARBA00022443"/>
    </source>
</evidence>
<feature type="compositionally biased region" description="Polar residues" evidence="20">
    <location>
        <begin position="802"/>
        <end position="812"/>
    </location>
</feature>
<organism evidence="23 24">
    <name type="scientific">Balaenoptera acutorostrata</name>
    <name type="common">Common minke whale</name>
    <name type="synonym">Balaena rostrata</name>
    <dbReference type="NCBI Taxonomy" id="9767"/>
    <lineage>
        <taxon>Eukaryota</taxon>
        <taxon>Metazoa</taxon>
        <taxon>Chordata</taxon>
        <taxon>Craniata</taxon>
        <taxon>Vertebrata</taxon>
        <taxon>Euteleostomi</taxon>
        <taxon>Mammalia</taxon>
        <taxon>Eutheria</taxon>
        <taxon>Laurasiatheria</taxon>
        <taxon>Artiodactyla</taxon>
        <taxon>Whippomorpha</taxon>
        <taxon>Cetacea</taxon>
        <taxon>Mysticeti</taxon>
        <taxon>Balaenopteridae</taxon>
        <taxon>Balaenoptera</taxon>
    </lineage>
</organism>
<dbReference type="PROSITE" id="PS00109">
    <property type="entry name" value="PROTEIN_KINASE_TYR"/>
    <property type="match status" value="1"/>
</dbReference>
<dbReference type="Gene3D" id="1.10.8.10">
    <property type="entry name" value="DNA helicase RuvA subunit, C-terminal domain"/>
    <property type="match status" value="1"/>
</dbReference>
<reference evidence="24" key="1">
    <citation type="submission" date="2025-08" db="UniProtKB">
        <authorList>
            <consortium name="RefSeq"/>
        </authorList>
    </citation>
    <scope>IDENTIFICATION</scope>
</reference>
<dbReference type="SUPFAM" id="SSF46934">
    <property type="entry name" value="UBA-like"/>
    <property type="match status" value="1"/>
</dbReference>
<dbReference type="Pfam" id="PF07714">
    <property type="entry name" value="PK_Tyr_Ser-Thr"/>
    <property type="match status" value="1"/>
</dbReference>
<gene>
    <name evidence="24" type="primary">TNK2</name>
</gene>
<dbReference type="InterPro" id="IPR015116">
    <property type="entry name" value="Cdc42-bd-like"/>
</dbReference>
<keyword evidence="8" id="KW-0597">Phosphoprotein</keyword>
<keyword evidence="15" id="KW-0539">Nucleus</keyword>
<evidence type="ECO:0000256" key="6">
    <source>
        <dbReference type="ARBA" id="ARBA00022475"/>
    </source>
</evidence>
<dbReference type="InterPro" id="IPR049587">
    <property type="entry name" value="TNK-like_SAM"/>
</dbReference>
<dbReference type="InterPro" id="IPR036028">
    <property type="entry name" value="SH3-like_dom_sf"/>
</dbReference>
<dbReference type="CDD" id="cd05040">
    <property type="entry name" value="PTKc_Ack_like"/>
    <property type="match status" value="1"/>
</dbReference>
<evidence type="ECO:0000256" key="17">
    <source>
        <dbReference type="ARBA" id="ARBA00047899"/>
    </source>
</evidence>
<evidence type="ECO:0000256" key="9">
    <source>
        <dbReference type="ARBA" id="ARBA00022679"/>
    </source>
</evidence>
<keyword evidence="10 19" id="KW-0547">Nucleotide-binding</keyword>
<dbReference type="InterPro" id="IPR020635">
    <property type="entry name" value="Tyr_kinase_cat_dom"/>
</dbReference>
<keyword evidence="12 19" id="KW-0067">ATP-binding</keyword>
<evidence type="ECO:0000313" key="24">
    <source>
        <dbReference type="RefSeq" id="XP_057401368.1"/>
    </source>
</evidence>
<evidence type="ECO:0000256" key="10">
    <source>
        <dbReference type="ARBA" id="ARBA00022741"/>
    </source>
</evidence>
<feature type="domain" description="SH3" evidence="21">
    <location>
        <begin position="431"/>
        <end position="491"/>
    </location>
</feature>
<feature type="region of interest" description="Disordered" evidence="20">
    <location>
        <begin position="657"/>
        <end position="679"/>
    </location>
</feature>
<evidence type="ECO:0000259" key="21">
    <source>
        <dbReference type="PROSITE" id="PS50002"/>
    </source>
</evidence>
<dbReference type="InterPro" id="IPR009060">
    <property type="entry name" value="UBA-like_sf"/>
</dbReference>
<keyword evidence="6" id="KW-1003">Cell membrane</keyword>
<dbReference type="EC" id="2.7.10.2" evidence="4"/>
<dbReference type="InterPro" id="IPR052112">
    <property type="entry name" value="EGFR_SigReg_Kinase"/>
</dbReference>
<comment type="subcellular location">
    <subcellularLocation>
        <location evidence="2">Cell membrane</location>
    </subcellularLocation>
    <subcellularLocation>
        <location evidence="3">Cytoplasm</location>
    </subcellularLocation>
    <subcellularLocation>
        <location evidence="16">Endomembrane system</location>
        <topology evidence="16">Peripheral membrane protein</topology>
        <orientation evidence="16">Cytoplasmic side</orientation>
    </subcellularLocation>
    <subcellularLocation>
        <location evidence="1">Nucleus</location>
    </subcellularLocation>
</comment>
<dbReference type="Gene3D" id="3.30.200.20">
    <property type="entry name" value="Phosphorylase Kinase, domain 1"/>
    <property type="match status" value="1"/>
</dbReference>
<dbReference type="PRINTS" id="PR00109">
    <property type="entry name" value="TYRKINASE"/>
</dbReference>
<keyword evidence="14" id="KW-0829">Tyrosine-protein kinase</keyword>
<evidence type="ECO:0000256" key="18">
    <source>
        <dbReference type="PROSITE-ProRule" id="PRU00192"/>
    </source>
</evidence>
<dbReference type="SUPFAM" id="SSF56112">
    <property type="entry name" value="Protein kinase-like (PK-like)"/>
    <property type="match status" value="1"/>
</dbReference>
<keyword evidence="7" id="KW-0963">Cytoplasm</keyword>
<evidence type="ECO:0000259" key="22">
    <source>
        <dbReference type="PROSITE" id="PS50011"/>
    </source>
</evidence>
<evidence type="ECO:0000256" key="3">
    <source>
        <dbReference type="ARBA" id="ARBA00004496"/>
    </source>
</evidence>
<sequence length="920" mass="103063">MPAARRFPGLELSFPLLARLRRRLYTRLGSSSMQPEEGTGWLLELLSEVQLQQYFLRLRDDLNVTRLSHFEYVKNEDLEKIGMGRPGQRRLWEAVKRRKAVCKRKSWMSKGSIWPLAAFKQVFSGKRLEAEFPPHHSQSTFRKTSPTPGGPAVEGSLQSLTCLIGEKDLHLFEKLGDGSFGVVRRGEWDAPSGKTVSVAVKCLKPDVLSQPEAMDDFIREVNAMHSLDHRNLIRLYGVVLTPPMKMVTELAPLGSLLDRLRKHQGHFLLGTLSRYAVQVAEGMGYLESKRFIHRDLAARNLLLATRDLVKIGDFGLMRALPQNDDHYVMQEHRKVPFAWCAPESLKTRTFSHASDTWMFGVTLWEMFTYGQEPWIGLNGSQILHKIDKEGERLPRPEDCPQDIYNVMVQCWAHKPEDRPTFVALRDFLLEAQPTDMRALQDFEEPDKLHIQMNDVITVIEGRAENYWWRGQNTRTLCVGPFPRNVVTSVAGLSAQDISQPLQNSFIHTGHGDSDPRHCWGFPDRIDELYLGNPMDPPDLLSVELSTSRPTQHLGRVKREPPPRPPQPAIFTQKPTYDPVSEDQDPLSSDFKRLGLRKPGLPRGLWLAKPSARVPGTKAGRGSSEVTLIDFGEEPVVPVPRPCAPSLAQLAMDACSLLDKTPPQSPSRALPRPLHPTPVVDWDARPLPPPPAYDDVAQDEDDFEVCSINSTLVIQAPGPRAGPCILPIVRDGKKVSNTHYYLLPERPPYLERYQRFLRETRSPEEPAPMPVPLLLPPPGIPAPAAPTATVRPMPQAAPDPKANFSTNTSNSGAQPPALRATARLPQRGCPGDGPEAGRPADKIQMLQAMVHGVTTEECQAALQSHSWSVQRAAQYLKVEQLFGLGLRPRGECHKVLEMFDWNLEQAGCHLLGSCGPAHHKR</sequence>
<evidence type="ECO:0000256" key="13">
    <source>
        <dbReference type="ARBA" id="ARBA00023136"/>
    </source>
</evidence>
<name>A0ABM3TGZ6_BALAC</name>
<feature type="region of interest" description="Disordered" evidence="20">
    <location>
        <begin position="548"/>
        <end position="592"/>
    </location>
</feature>
<dbReference type="Gene3D" id="1.10.510.10">
    <property type="entry name" value="Transferase(Phosphotransferase) domain 1"/>
    <property type="match status" value="1"/>
</dbReference>
<evidence type="ECO:0000313" key="23">
    <source>
        <dbReference type="Proteomes" id="UP001652580"/>
    </source>
</evidence>
<dbReference type="CDD" id="cd14274">
    <property type="entry name" value="UBA_ACK1"/>
    <property type="match status" value="1"/>
</dbReference>
<feature type="region of interest" description="Disordered" evidence="20">
    <location>
        <begin position="133"/>
        <end position="153"/>
    </location>
</feature>
<dbReference type="PROSITE" id="PS50011">
    <property type="entry name" value="PROTEIN_KINASE_DOM"/>
    <property type="match status" value="1"/>
</dbReference>
<keyword evidence="11 24" id="KW-0418">Kinase</keyword>
<dbReference type="PROSITE" id="PS00107">
    <property type="entry name" value="PROTEIN_KINASE_ATP"/>
    <property type="match status" value="1"/>
</dbReference>
<dbReference type="SMART" id="SM00219">
    <property type="entry name" value="TyrKc"/>
    <property type="match status" value="1"/>
</dbReference>
<dbReference type="CDD" id="cd09539">
    <property type="entry name" value="SAM_TNK-like"/>
    <property type="match status" value="1"/>
</dbReference>
<dbReference type="Pfam" id="PF14604">
    <property type="entry name" value="SH3_9"/>
    <property type="match status" value="1"/>
</dbReference>
<evidence type="ECO:0000256" key="4">
    <source>
        <dbReference type="ARBA" id="ARBA00011903"/>
    </source>
</evidence>
<dbReference type="Proteomes" id="UP001652580">
    <property type="component" value="Chromosome 4"/>
</dbReference>
<evidence type="ECO:0000256" key="20">
    <source>
        <dbReference type="SAM" id="MobiDB-lite"/>
    </source>
</evidence>
<dbReference type="InterPro" id="IPR001245">
    <property type="entry name" value="Ser-Thr/Tyr_kinase_cat_dom"/>
</dbReference>
<dbReference type="GeneID" id="103012844"/>
<comment type="catalytic activity">
    <reaction evidence="17">
        <text>L-threonyl-[protein] + ATP = O-phospho-L-threonyl-[protein] + ADP + H(+)</text>
        <dbReference type="Rhea" id="RHEA:46608"/>
        <dbReference type="Rhea" id="RHEA-COMP:11060"/>
        <dbReference type="Rhea" id="RHEA-COMP:11605"/>
        <dbReference type="ChEBI" id="CHEBI:15378"/>
        <dbReference type="ChEBI" id="CHEBI:30013"/>
        <dbReference type="ChEBI" id="CHEBI:30616"/>
        <dbReference type="ChEBI" id="CHEBI:61977"/>
        <dbReference type="ChEBI" id="CHEBI:456216"/>
        <dbReference type="EC" id="2.7.11.1"/>
    </reaction>
</comment>
<dbReference type="Pfam" id="PF22931">
    <property type="entry name" value="SAM_TNK"/>
    <property type="match status" value="1"/>
</dbReference>
<keyword evidence="5 18" id="KW-0728">SH3 domain</keyword>
<dbReference type="InterPro" id="IPR030220">
    <property type="entry name" value="Ack1_UBA_dom"/>
</dbReference>
<accession>A0ABM3TGZ6</accession>
<dbReference type="PANTHER" id="PTHR14254:SF6">
    <property type="entry name" value="NON-SPECIFIC PROTEIN-TYROSINE KINASE"/>
    <property type="match status" value="1"/>
</dbReference>
<evidence type="ECO:0000256" key="19">
    <source>
        <dbReference type="PROSITE-ProRule" id="PRU10141"/>
    </source>
</evidence>
<evidence type="ECO:0000256" key="7">
    <source>
        <dbReference type="ARBA" id="ARBA00022490"/>
    </source>
</evidence>